<dbReference type="FunFam" id="1.25.10.10:FF:000044">
    <property type="entry name" value="AP complex subunit beta"/>
    <property type="match status" value="1"/>
</dbReference>
<evidence type="ECO:0000313" key="8">
    <source>
        <dbReference type="EMBL" id="KAF6224930.1"/>
    </source>
</evidence>
<sequence length="755" mass="84293">MFLAIHIGNEARYVPRPANRTDSAPLLKTSPDLADKIFIKGKVAELRLELNSGGKKDKNHSAKKIALKKIVANMTMSNNDMVALFPDVVGCMQIPSLEIKKMYASKLTRTSNHGADKLYRCFLFLVNYARIKPDVAMKALPVLVLDMEDSNPLIRALALRTMSYIHVREFVEATVPPLKGLLKDPDPYVRKTAAFCVAKLYDHDKNLVEASDLIDRLNGMLRDDNPTVVSSALAALMDIWERSETIKLTIDYASASKIVQILPDCSEWGQTYILEALMSYVPQDTSEALLLAERVTPRLSHSNSAVVLTCTRVILYLMNYIADEKQISGLCRKLSPPLVTLLAKGPEIQYLALRNALLILQRRPEVLRNDIRVFFCKYNDPIYVKVTKLELIFMLATEKNIREVLTELREYATEIDVHFVRKSVRAIGKLAIKIEPAAQDCIDSLLELVATKVSYIVQEATVVIKNIFRKYPNRYESIISILCENLDSLDEPEAKAAMIWVIGEYADRIENSDVLLDDFLYSFADESVEVQLALLTATVKLFIQRPTKGQDLVPKVLKWATEETDNPDLRDRGYMYWRLLSTDPTLAKQVVMGPKPAITAESEKLDPATLEEMCLNVGTLATVYLKPVQQVFRNARQRRLIDSPALQKHTLPTVIAMEAHKSLPSVMNGSELPPSTRNGGEANRANLSAAIDAADVYFQSLNTNMGSMELGGDEGFGGSPTAGAAGERQYVVNQNNPQQVYQPQIGGENGDLLLL</sequence>
<dbReference type="InterPro" id="IPR016342">
    <property type="entry name" value="AP_complex_bsu_1_2_4"/>
</dbReference>
<dbReference type="AlphaFoldDB" id="A0A8H6FE22"/>
<dbReference type="SUPFAM" id="SSF48371">
    <property type="entry name" value="ARM repeat"/>
    <property type="match status" value="1"/>
</dbReference>
<evidence type="ECO:0000256" key="1">
    <source>
        <dbReference type="ARBA" id="ARBA00004308"/>
    </source>
</evidence>
<comment type="function">
    <text evidence="6">Adaptins are components of the adaptor complexes which link clathrin to receptors in coated vesicles. Clathrin-associated protein complexes are believed to interact with the cytoplasmic tails of membrane proteins, leading to their selection and concentration.</text>
</comment>
<dbReference type="InterPro" id="IPR016024">
    <property type="entry name" value="ARM-type_fold"/>
</dbReference>
<comment type="subcellular location">
    <subcellularLocation>
        <location evidence="1">Endomembrane system</location>
    </subcellularLocation>
</comment>
<dbReference type="EMBL" id="JACCJB010000008">
    <property type="protein sequence ID" value="KAF6224930.1"/>
    <property type="molecule type" value="Genomic_DNA"/>
</dbReference>
<protein>
    <recommendedName>
        <fullName evidence="6">AP complex subunit beta</fullName>
    </recommendedName>
</protein>
<gene>
    <name evidence="8" type="ORF">HO133_010124</name>
</gene>
<dbReference type="InterPro" id="IPR026739">
    <property type="entry name" value="AP_beta"/>
</dbReference>
<dbReference type="InterPro" id="IPR002553">
    <property type="entry name" value="Clathrin/coatomer_adapt-like_N"/>
</dbReference>
<dbReference type="Gene3D" id="1.25.10.10">
    <property type="entry name" value="Leucine-rich Repeat Variant"/>
    <property type="match status" value="1"/>
</dbReference>
<dbReference type="GO" id="GO:0030276">
    <property type="term" value="F:clathrin binding"/>
    <property type="evidence" value="ECO:0007669"/>
    <property type="project" value="InterPro"/>
</dbReference>
<keyword evidence="3 6" id="KW-0813">Transport</keyword>
<dbReference type="InterPro" id="IPR011989">
    <property type="entry name" value="ARM-like"/>
</dbReference>
<dbReference type="GO" id="GO:0006886">
    <property type="term" value="P:intracellular protein transport"/>
    <property type="evidence" value="ECO:0007669"/>
    <property type="project" value="InterPro"/>
</dbReference>
<dbReference type="PANTHER" id="PTHR11134">
    <property type="entry name" value="ADAPTOR COMPLEX SUBUNIT BETA FAMILY MEMBER"/>
    <property type="match status" value="1"/>
</dbReference>
<dbReference type="Pfam" id="PF01602">
    <property type="entry name" value="Adaptin_N"/>
    <property type="match status" value="1"/>
</dbReference>
<evidence type="ECO:0000256" key="4">
    <source>
        <dbReference type="ARBA" id="ARBA00022927"/>
    </source>
</evidence>
<dbReference type="PIRSF" id="PIRSF002291">
    <property type="entry name" value="AP_complex_beta"/>
    <property type="match status" value="1"/>
</dbReference>
<evidence type="ECO:0000256" key="3">
    <source>
        <dbReference type="ARBA" id="ARBA00022448"/>
    </source>
</evidence>
<feature type="domain" description="Clathrin/coatomer adaptor adaptin-like N-terminal" evidence="7">
    <location>
        <begin position="54"/>
        <end position="583"/>
    </location>
</feature>
<comment type="similarity">
    <text evidence="2 6">Belongs to the adaptor complexes large subunit family.</text>
</comment>
<proteinExistence type="inferred from homology"/>
<dbReference type="GO" id="GO:0016192">
    <property type="term" value="P:vesicle-mediated transport"/>
    <property type="evidence" value="ECO:0007669"/>
    <property type="project" value="InterPro"/>
</dbReference>
<evidence type="ECO:0000259" key="7">
    <source>
        <dbReference type="Pfam" id="PF01602"/>
    </source>
</evidence>
<keyword evidence="5 6" id="KW-0472">Membrane</keyword>
<evidence type="ECO:0000256" key="6">
    <source>
        <dbReference type="PIRNR" id="PIRNR002291"/>
    </source>
</evidence>
<keyword evidence="9" id="KW-1185">Reference proteome</keyword>
<keyword evidence="4 6" id="KW-0653">Protein transport</keyword>
<dbReference type="GO" id="GO:0030117">
    <property type="term" value="C:membrane coat"/>
    <property type="evidence" value="ECO:0007669"/>
    <property type="project" value="InterPro"/>
</dbReference>
<name>A0A8H6FE22_9LECA</name>
<accession>A0A8H6FE22</accession>
<dbReference type="RefSeq" id="XP_037153797.1">
    <property type="nucleotide sequence ID" value="XM_037300980.1"/>
</dbReference>
<dbReference type="Proteomes" id="UP000593566">
    <property type="component" value="Unassembled WGS sequence"/>
</dbReference>
<dbReference type="GO" id="GO:0012505">
    <property type="term" value="C:endomembrane system"/>
    <property type="evidence" value="ECO:0007669"/>
    <property type="project" value="UniProtKB-SubCell"/>
</dbReference>
<dbReference type="GeneID" id="59338516"/>
<evidence type="ECO:0000256" key="5">
    <source>
        <dbReference type="ARBA" id="ARBA00023136"/>
    </source>
</evidence>
<evidence type="ECO:0000256" key="2">
    <source>
        <dbReference type="ARBA" id="ARBA00006613"/>
    </source>
</evidence>
<reference evidence="8 9" key="1">
    <citation type="journal article" date="2020" name="Genomics">
        <title>Complete, high-quality genomes from long-read metagenomic sequencing of two wolf lichen thalli reveals enigmatic genome architecture.</title>
        <authorList>
            <person name="McKenzie S.K."/>
            <person name="Walston R.F."/>
            <person name="Allen J.L."/>
        </authorList>
    </citation>
    <scope>NUCLEOTIDE SEQUENCE [LARGE SCALE GENOMIC DNA]</scope>
    <source>
        <strain evidence="8">WasteWater1</strain>
    </source>
</reference>
<organism evidence="8 9">
    <name type="scientific">Letharia lupina</name>
    <dbReference type="NCBI Taxonomy" id="560253"/>
    <lineage>
        <taxon>Eukaryota</taxon>
        <taxon>Fungi</taxon>
        <taxon>Dikarya</taxon>
        <taxon>Ascomycota</taxon>
        <taxon>Pezizomycotina</taxon>
        <taxon>Lecanoromycetes</taxon>
        <taxon>OSLEUM clade</taxon>
        <taxon>Lecanoromycetidae</taxon>
        <taxon>Lecanorales</taxon>
        <taxon>Lecanorineae</taxon>
        <taxon>Parmeliaceae</taxon>
        <taxon>Letharia</taxon>
    </lineage>
</organism>
<evidence type="ECO:0000313" key="9">
    <source>
        <dbReference type="Proteomes" id="UP000593566"/>
    </source>
</evidence>
<comment type="caution">
    <text evidence="8">The sequence shown here is derived from an EMBL/GenBank/DDBJ whole genome shotgun (WGS) entry which is preliminary data.</text>
</comment>